<dbReference type="Proteomes" id="UP000602076">
    <property type="component" value="Unassembled WGS sequence"/>
</dbReference>
<dbReference type="SUPFAM" id="SSF51126">
    <property type="entry name" value="Pectin lyase-like"/>
    <property type="match status" value="1"/>
</dbReference>
<feature type="chain" id="PRO_5038645110" description="Carbohydrate-binding domain-containing protein" evidence="2">
    <location>
        <begin position="26"/>
        <end position="570"/>
    </location>
</feature>
<proteinExistence type="predicted"/>
<sequence length="570" mass="59021">MQKKNRIPLIASLIVAMVISACNQASDTDSTSKETDSSTKETIYLGEVTSIKDDTIVLALGTEKEMSEPPASDESNTSKQPEQSPPDNNGSAPSKLDLTGESVEITITDDTKITVENSENSNKGTVSDIEAGDVLSVTCEEDDSNAITVAIESASPGDASMGEGPSDKESIDLSSAYTVDGKEETSDDETFSSSSKDENAILVKNGGSLTLRKATITKSGDTSSANDSNFYGLNSIIAANSGSSITVSDTEMSSDSEGSNGIFATGEGSKITVSNVIIKTTADSARGLDATYGGTIIAKNVEIETEGAHCAALATDRGEGTIAVTEGTLKTAGDGSPCIYSTGNITAEKVTGTATGAQAAVIEGKNSITLIESDLTGSGENGVMLYQSTSGDAAEGTSVLTVKDSILTSNSSGPMFYVTNTTAEVNLTNSQLSCQSDTLIDAAGNETNNWGTPGSNGGILTFKASNQNLQGKVKCDNISSVDLTLKDRSTYLGAIDNDNTGEVSVSLDKNSIWDVADDSYVASLTDEDEKLENINSNGFNIYYDAGNSKNDWLDGKTITLQGGGKLAPVK</sequence>
<dbReference type="InterPro" id="IPR012332">
    <property type="entry name" value="Autotransporter_pectin_lyase_C"/>
</dbReference>
<feature type="signal peptide" evidence="2">
    <location>
        <begin position="1"/>
        <end position="25"/>
    </location>
</feature>
<keyword evidence="4" id="KW-1185">Reference proteome</keyword>
<dbReference type="AlphaFoldDB" id="A0A927HBQ0"/>
<dbReference type="RefSeq" id="WP_190998277.1">
    <property type="nucleotide sequence ID" value="NZ_JACXSI010000023.1"/>
</dbReference>
<accession>A0A927HBQ0</accession>
<dbReference type="PROSITE" id="PS51257">
    <property type="entry name" value="PROKAR_LIPOPROTEIN"/>
    <property type="match status" value="1"/>
</dbReference>
<feature type="region of interest" description="Disordered" evidence="1">
    <location>
        <begin position="61"/>
        <end position="100"/>
    </location>
</feature>
<evidence type="ECO:0000256" key="1">
    <source>
        <dbReference type="SAM" id="MobiDB-lite"/>
    </source>
</evidence>
<feature type="compositionally biased region" description="Polar residues" evidence="1">
    <location>
        <begin position="73"/>
        <end position="92"/>
    </location>
</feature>
<dbReference type="EMBL" id="JACXSI010000023">
    <property type="protein sequence ID" value="MBD3108741.1"/>
    <property type="molecule type" value="Genomic_DNA"/>
</dbReference>
<organism evidence="3 4">
    <name type="scientific">Peribacillus faecalis</name>
    <dbReference type="NCBI Taxonomy" id="2772559"/>
    <lineage>
        <taxon>Bacteria</taxon>
        <taxon>Bacillati</taxon>
        <taxon>Bacillota</taxon>
        <taxon>Bacilli</taxon>
        <taxon>Bacillales</taxon>
        <taxon>Bacillaceae</taxon>
        <taxon>Peribacillus</taxon>
    </lineage>
</organism>
<protein>
    <recommendedName>
        <fullName evidence="5">Carbohydrate-binding domain-containing protein</fullName>
    </recommendedName>
</protein>
<evidence type="ECO:0000313" key="4">
    <source>
        <dbReference type="Proteomes" id="UP000602076"/>
    </source>
</evidence>
<name>A0A927HBQ0_9BACI</name>
<evidence type="ECO:0000256" key="2">
    <source>
        <dbReference type="SAM" id="SignalP"/>
    </source>
</evidence>
<evidence type="ECO:0000313" key="3">
    <source>
        <dbReference type="EMBL" id="MBD3108741.1"/>
    </source>
</evidence>
<keyword evidence="2" id="KW-0732">Signal</keyword>
<gene>
    <name evidence="3" type="ORF">IEO70_10215</name>
</gene>
<comment type="caution">
    <text evidence="3">The sequence shown here is derived from an EMBL/GenBank/DDBJ whole genome shotgun (WGS) entry which is preliminary data.</text>
</comment>
<feature type="region of interest" description="Disordered" evidence="1">
    <location>
        <begin position="178"/>
        <end position="198"/>
    </location>
</feature>
<dbReference type="Gene3D" id="2.160.20.20">
    <property type="match status" value="1"/>
</dbReference>
<dbReference type="InterPro" id="IPR011050">
    <property type="entry name" value="Pectin_lyase_fold/virulence"/>
</dbReference>
<evidence type="ECO:0008006" key="5">
    <source>
        <dbReference type="Google" id="ProtNLM"/>
    </source>
</evidence>
<reference evidence="3" key="1">
    <citation type="submission" date="2020-09" db="EMBL/GenBank/DDBJ databases">
        <title>Bacillus faecalis sp. nov., a moderately halophilic bacterium isolated from cow faeces.</title>
        <authorList>
            <person name="Jiang L."/>
            <person name="Lee J."/>
        </authorList>
    </citation>
    <scope>NUCLEOTIDE SEQUENCE</scope>
    <source>
        <strain evidence="3">AGMB 02131</strain>
    </source>
</reference>